<dbReference type="SUPFAM" id="SSF48208">
    <property type="entry name" value="Six-hairpin glycosidases"/>
    <property type="match status" value="1"/>
</dbReference>
<evidence type="ECO:0000313" key="1">
    <source>
        <dbReference type="EMBL" id="OGG06756.1"/>
    </source>
</evidence>
<dbReference type="STRING" id="1817867.A3F83_16520"/>
<dbReference type="GO" id="GO:0005975">
    <property type="term" value="P:carbohydrate metabolic process"/>
    <property type="evidence" value="ECO:0007669"/>
    <property type="project" value="InterPro"/>
</dbReference>
<comment type="caution">
    <text evidence="1">The sequence shown here is derived from an EMBL/GenBank/DDBJ whole genome shotgun (WGS) entry which is preliminary data.</text>
</comment>
<dbReference type="InterPro" id="IPR008928">
    <property type="entry name" value="6-hairpin_glycosidase_sf"/>
</dbReference>
<gene>
    <name evidence="1" type="ORF">A3F83_16520</name>
</gene>
<organism evidence="1 2">
    <name type="scientific">Candidatus Glassbacteria bacterium RIFCSPLOWO2_12_FULL_58_11</name>
    <dbReference type="NCBI Taxonomy" id="1817867"/>
    <lineage>
        <taxon>Bacteria</taxon>
        <taxon>Candidatus Glassiibacteriota</taxon>
    </lineage>
</organism>
<dbReference type="EMBL" id="MFIX01000006">
    <property type="protein sequence ID" value="OGG06756.1"/>
    <property type="molecule type" value="Genomic_DNA"/>
</dbReference>
<proteinExistence type="predicted"/>
<protein>
    <submittedName>
        <fullName evidence="1">Uncharacterized protein</fullName>
    </submittedName>
</protein>
<dbReference type="Proteomes" id="UP000179129">
    <property type="component" value="Unassembled WGS sequence"/>
</dbReference>
<sequence>METKTFLLITHEGGNMNKVVGLFWIMLQILAGNLSGMEKIASHEACRDRAGGLLAWYKPEVPGAAYAQVAGLAANFLKSVPVEPVSGLKLYMVHADFNGPEQDENYFKGTSGTDWMPNPACVFAGFVQSLAVDYRVFSGDDSYLGLVRECLDQMLENGTTPQDWPWPGCPYASADPRSPIYQGATHWENLRRGDGLHCLEPDKVGELGAGYLKFYEITGEDKYLAAAIRCADALAANVREVRADTNRFAHEFDSRSPWPFRVNARTGLVVDEYSSNVVEPVRLLDELVRIAGRTGLEKGKAEAYLKAREIAWSWLFAKNGPLKTYIWNGYFEDIPSDPKLLNRVQITPLETARYILRHPEYDPNWRKDVPALLHWVASVFATDSLDAIKEQTWCFAPMGSHTARYASVCALYYEMSGDELYKEEARRFFNFATYMCEDNGYVWVGPGWPTAWFSDGYGDYIKHFMEGLGAVPEWAPAGEDHLLRSTSIVRTLACQPRRISYTTFDKEATEVLRLTGKPVRITVGSQPLNERDRLDGPGWTWNKLKSGGILRISHLGGTDISIEK</sequence>
<name>A0A1F5Z2W0_9BACT</name>
<reference evidence="1 2" key="1">
    <citation type="journal article" date="2016" name="Nat. Commun.">
        <title>Thousands of microbial genomes shed light on interconnected biogeochemical processes in an aquifer system.</title>
        <authorList>
            <person name="Anantharaman K."/>
            <person name="Brown C.T."/>
            <person name="Hug L.A."/>
            <person name="Sharon I."/>
            <person name="Castelle C.J."/>
            <person name="Probst A.J."/>
            <person name="Thomas B.C."/>
            <person name="Singh A."/>
            <person name="Wilkins M.J."/>
            <person name="Karaoz U."/>
            <person name="Brodie E.L."/>
            <person name="Williams K.H."/>
            <person name="Hubbard S.S."/>
            <person name="Banfield J.F."/>
        </authorList>
    </citation>
    <scope>NUCLEOTIDE SEQUENCE [LARGE SCALE GENOMIC DNA]</scope>
</reference>
<dbReference type="AlphaFoldDB" id="A0A1F5Z2W0"/>
<evidence type="ECO:0000313" key="2">
    <source>
        <dbReference type="Proteomes" id="UP000179129"/>
    </source>
</evidence>
<accession>A0A1F5Z2W0</accession>